<dbReference type="Proteomes" id="UP000095751">
    <property type="component" value="Unassembled WGS sequence"/>
</dbReference>
<dbReference type="KEGG" id="fcy:FRACYDRAFT_164848"/>
<keyword evidence="5 6" id="KW-0472">Membrane</keyword>
<evidence type="ECO:0000313" key="8">
    <source>
        <dbReference type="Proteomes" id="UP000095751"/>
    </source>
</evidence>
<sequence length="83" mass="8737">DESSPSSDPMATALETAKPIIAKISFGSIMGYCSGYALKKIGKAAAVILGCGFIAVQTCVSYGYLEVDWNKVKDDAVKKVDTV</sequence>
<dbReference type="OrthoDB" id="163794at2759"/>
<keyword evidence="8" id="KW-1185">Reference proteome</keyword>
<dbReference type="PANTHER" id="PTHR21346:SF0">
    <property type="entry name" value="RE45833P"/>
    <property type="match status" value="1"/>
</dbReference>
<name>A0A1E7F7A2_9STRA</name>
<dbReference type="EMBL" id="KV784361">
    <property type="protein sequence ID" value="OEU13895.1"/>
    <property type="molecule type" value="Genomic_DNA"/>
</dbReference>
<proteinExistence type="inferred from homology"/>
<protein>
    <recommendedName>
        <fullName evidence="9">FUN14-domain-containing protein</fullName>
    </recommendedName>
</protein>
<keyword evidence="4 6" id="KW-1133">Transmembrane helix</keyword>
<dbReference type="GO" id="GO:0000422">
    <property type="term" value="P:autophagy of mitochondrion"/>
    <property type="evidence" value="ECO:0007669"/>
    <property type="project" value="TreeGrafter"/>
</dbReference>
<dbReference type="InterPro" id="IPR007014">
    <property type="entry name" value="FUN14"/>
</dbReference>
<dbReference type="GO" id="GO:0005741">
    <property type="term" value="C:mitochondrial outer membrane"/>
    <property type="evidence" value="ECO:0007669"/>
    <property type="project" value="TreeGrafter"/>
</dbReference>
<keyword evidence="3 6" id="KW-0812">Transmembrane</keyword>
<dbReference type="InParanoid" id="A0A1E7F7A2"/>
<evidence type="ECO:0000256" key="4">
    <source>
        <dbReference type="ARBA" id="ARBA00022989"/>
    </source>
</evidence>
<dbReference type="AlphaFoldDB" id="A0A1E7F7A2"/>
<organism evidence="7 8">
    <name type="scientific">Fragilariopsis cylindrus CCMP1102</name>
    <dbReference type="NCBI Taxonomy" id="635003"/>
    <lineage>
        <taxon>Eukaryota</taxon>
        <taxon>Sar</taxon>
        <taxon>Stramenopiles</taxon>
        <taxon>Ochrophyta</taxon>
        <taxon>Bacillariophyta</taxon>
        <taxon>Bacillariophyceae</taxon>
        <taxon>Bacillariophycidae</taxon>
        <taxon>Bacillariales</taxon>
        <taxon>Bacillariaceae</taxon>
        <taxon>Fragilariopsis</taxon>
    </lineage>
</organism>
<evidence type="ECO:0000256" key="5">
    <source>
        <dbReference type="ARBA" id="ARBA00023136"/>
    </source>
</evidence>
<dbReference type="Pfam" id="PF04930">
    <property type="entry name" value="FUN14"/>
    <property type="match status" value="1"/>
</dbReference>
<evidence type="ECO:0000256" key="3">
    <source>
        <dbReference type="ARBA" id="ARBA00022692"/>
    </source>
</evidence>
<evidence type="ECO:0000313" key="7">
    <source>
        <dbReference type="EMBL" id="OEU13895.1"/>
    </source>
</evidence>
<feature type="non-terminal residue" evidence="7">
    <location>
        <position position="83"/>
    </location>
</feature>
<comment type="subcellular location">
    <subcellularLocation>
        <location evidence="1">Membrane</location>
    </subcellularLocation>
</comment>
<accession>A0A1E7F7A2</accession>
<evidence type="ECO:0000256" key="1">
    <source>
        <dbReference type="ARBA" id="ARBA00004370"/>
    </source>
</evidence>
<gene>
    <name evidence="7" type="ORF">FRACYDRAFT_164848</name>
</gene>
<comment type="similarity">
    <text evidence="2">Belongs to the FUN14 family.</text>
</comment>
<feature type="transmembrane region" description="Helical" evidence="6">
    <location>
        <begin position="20"/>
        <end position="38"/>
    </location>
</feature>
<evidence type="ECO:0000256" key="6">
    <source>
        <dbReference type="SAM" id="Phobius"/>
    </source>
</evidence>
<evidence type="ECO:0008006" key="9">
    <source>
        <dbReference type="Google" id="ProtNLM"/>
    </source>
</evidence>
<dbReference type="PANTHER" id="PTHR21346">
    <property type="entry name" value="FUN14 DOMAIN CONTAINING"/>
    <property type="match status" value="1"/>
</dbReference>
<feature type="transmembrane region" description="Helical" evidence="6">
    <location>
        <begin position="45"/>
        <end position="65"/>
    </location>
</feature>
<feature type="non-terminal residue" evidence="7">
    <location>
        <position position="1"/>
    </location>
</feature>
<evidence type="ECO:0000256" key="2">
    <source>
        <dbReference type="ARBA" id="ARBA00009160"/>
    </source>
</evidence>
<reference evidence="7 8" key="1">
    <citation type="submission" date="2016-09" db="EMBL/GenBank/DDBJ databases">
        <title>Extensive genetic diversity and differential bi-allelic expression allows diatom success in the polar Southern Ocean.</title>
        <authorList>
            <consortium name="DOE Joint Genome Institute"/>
            <person name="Mock T."/>
            <person name="Otillar R.P."/>
            <person name="Strauss J."/>
            <person name="Dupont C."/>
            <person name="Frickenhaus S."/>
            <person name="Maumus F."/>
            <person name="Mcmullan M."/>
            <person name="Sanges R."/>
            <person name="Schmutz J."/>
            <person name="Toseland A."/>
            <person name="Valas R."/>
            <person name="Veluchamy A."/>
            <person name="Ward B.J."/>
            <person name="Allen A."/>
            <person name="Barry K."/>
            <person name="Falciatore A."/>
            <person name="Ferrante M."/>
            <person name="Fortunato A.E."/>
            <person name="Gloeckner G."/>
            <person name="Gruber A."/>
            <person name="Hipkin R."/>
            <person name="Janech M."/>
            <person name="Kroth P."/>
            <person name="Leese F."/>
            <person name="Lindquist E."/>
            <person name="Lyon B.R."/>
            <person name="Martin J."/>
            <person name="Mayer C."/>
            <person name="Parker M."/>
            <person name="Quesneville H."/>
            <person name="Raymond J."/>
            <person name="Uhlig C."/>
            <person name="Valentin K.U."/>
            <person name="Worden A.Z."/>
            <person name="Armbrust E.V."/>
            <person name="Bowler C."/>
            <person name="Green B."/>
            <person name="Moulton V."/>
            <person name="Van Oosterhout C."/>
            <person name="Grigoriev I."/>
        </authorList>
    </citation>
    <scope>NUCLEOTIDE SEQUENCE [LARGE SCALE GENOMIC DNA]</scope>
    <source>
        <strain evidence="7 8">CCMP1102</strain>
    </source>
</reference>